<keyword evidence="2" id="KW-0472">Membrane</keyword>
<dbReference type="AlphaFoldDB" id="A0A4V5SH05"/>
<dbReference type="Pfam" id="PF00041">
    <property type="entry name" value="fn3"/>
    <property type="match status" value="2"/>
</dbReference>
<keyword evidence="3" id="KW-0732">Signal</keyword>
<reference evidence="5 6" key="1">
    <citation type="journal article" date="2019" name="Environ. Microbiol.">
        <title>An active ?-lactamase is a part of an orchestrated cell wall stress resistance network of Bacillus subtilis and related rhizosphere species.</title>
        <authorList>
            <person name="Bucher T."/>
            <person name="Keren-Paz A."/>
            <person name="Hausser J."/>
            <person name="Olender T."/>
            <person name="Cytryn E."/>
            <person name="Kolodkin-Gal I."/>
        </authorList>
    </citation>
    <scope>NUCLEOTIDE SEQUENCE [LARGE SCALE GENOMIC DNA]</scope>
    <source>
        <strain evidence="5 6">I71</strain>
    </source>
</reference>
<feature type="transmembrane region" description="Helical" evidence="2">
    <location>
        <begin position="348"/>
        <end position="366"/>
    </location>
</feature>
<gene>
    <name evidence="5" type="ORF">FC694_22570</name>
</gene>
<dbReference type="InterPro" id="IPR036116">
    <property type="entry name" value="FN3_sf"/>
</dbReference>
<dbReference type="Proteomes" id="UP000306037">
    <property type="component" value="Unassembled WGS sequence"/>
</dbReference>
<dbReference type="InterPro" id="IPR013783">
    <property type="entry name" value="Ig-like_fold"/>
</dbReference>
<accession>A0A4V5SH05</accession>
<dbReference type="InterPro" id="IPR050991">
    <property type="entry name" value="ECM_Regulatory_Proteins"/>
</dbReference>
<comment type="caution">
    <text evidence="5">The sequence shown here is derived from an EMBL/GenBank/DDBJ whole genome shotgun (WGS) entry which is preliminary data.</text>
</comment>
<name>A0A4V5SH05_9BACI</name>
<dbReference type="PANTHER" id="PTHR46708">
    <property type="entry name" value="TENASCIN"/>
    <property type="match status" value="1"/>
</dbReference>
<dbReference type="Gene3D" id="2.60.40.10">
    <property type="entry name" value="Immunoglobulins"/>
    <property type="match status" value="2"/>
</dbReference>
<dbReference type="SMART" id="SM00060">
    <property type="entry name" value="FN3"/>
    <property type="match status" value="2"/>
</dbReference>
<protein>
    <submittedName>
        <fullName evidence="5">Fibronectin type III domain-containing protein</fullName>
    </submittedName>
</protein>
<dbReference type="PROSITE" id="PS50853">
    <property type="entry name" value="FN3"/>
    <property type="match status" value="1"/>
</dbReference>
<feature type="domain" description="Fibronectin type-III" evidence="4">
    <location>
        <begin position="149"/>
        <end position="237"/>
    </location>
</feature>
<evidence type="ECO:0000313" key="5">
    <source>
        <dbReference type="EMBL" id="TKH12201.1"/>
    </source>
</evidence>
<keyword evidence="2" id="KW-1133">Transmembrane helix</keyword>
<organism evidence="5 6">
    <name type="scientific">Bacillus wiedmannii</name>
    <dbReference type="NCBI Taxonomy" id="1890302"/>
    <lineage>
        <taxon>Bacteria</taxon>
        <taxon>Bacillati</taxon>
        <taxon>Bacillota</taxon>
        <taxon>Bacilli</taxon>
        <taxon>Bacillales</taxon>
        <taxon>Bacillaceae</taxon>
        <taxon>Bacillus</taxon>
        <taxon>Bacillus cereus group</taxon>
    </lineage>
</organism>
<evidence type="ECO:0000256" key="3">
    <source>
        <dbReference type="SAM" id="SignalP"/>
    </source>
</evidence>
<evidence type="ECO:0000259" key="4">
    <source>
        <dbReference type="PROSITE" id="PS50853"/>
    </source>
</evidence>
<dbReference type="PANTHER" id="PTHR46708:SF2">
    <property type="entry name" value="FIBRONECTIN TYPE-III DOMAIN-CONTAINING PROTEIN"/>
    <property type="match status" value="1"/>
</dbReference>
<keyword evidence="2" id="KW-0812">Transmembrane</keyword>
<sequence length="387" mass="43258">MLFKKCILMLSFAIVTVLTIPSFASAEVIKKTDSYTKWYMKGYSPETTFKGKEEGTSYLYGTEVIADLGAEYNVKYVDYYAQGGVDGGYITFYDVNFRSVSNFELRLYGYKGKINVGAKARYVSVGHSTRQSPNSLKVSTLDVYIDDGAVSNVSDLKATPEMNKVTLNWKNPEGEENFKGLRIYQGNQVIANLDNKTTSYVANGLDASKSYSFTVKSIDQNGGETKGTSVNATTLMPVIPPPENVFLTPQSGKMVIAWNDVNSPYLKGYNVYIDGKKINNEPLSSSKMIVKNLENNKSYKVQISAVNKNDVEGEKSKEKSEKPSSNALEVEYDVKMPFTPMDFLKTSLSFLGLIGPFVLLALAIIYHKRLIEMIKKSLISYRERRKQ</sequence>
<dbReference type="RefSeq" id="WP_137053152.1">
    <property type="nucleotide sequence ID" value="NZ_SZOM01000206.1"/>
</dbReference>
<proteinExistence type="predicted"/>
<dbReference type="EMBL" id="SZOM01000206">
    <property type="protein sequence ID" value="TKH12201.1"/>
    <property type="molecule type" value="Genomic_DNA"/>
</dbReference>
<feature type="chain" id="PRO_5020695058" evidence="3">
    <location>
        <begin position="27"/>
        <end position="387"/>
    </location>
</feature>
<dbReference type="SUPFAM" id="SSF49265">
    <property type="entry name" value="Fibronectin type III"/>
    <property type="match status" value="1"/>
</dbReference>
<keyword evidence="1" id="KW-0677">Repeat</keyword>
<evidence type="ECO:0000256" key="2">
    <source>
        <dbReference type="SAM" id="Phobius"/>
    </source>
</evidence>
<evidence type="ECO:0000313" key="6">
    <source>
        <dbReference type="Proteomes" id="UP000306037"/>
    </source>
</evidence>
<dbReference type="InterPro" id="IPR003961">
    <property type="entry name" value="FN3_dom"/>
</dbReference>
<dbReference type="CDD" id="cd00063">
    <property type="entry name" value="FN3"/>
    <property type="match status" value="2"/>
</dbReference>
<feature type="signal peptide" evidence="3">
    <location>
        <begin position="1"/>
        <end position="26"/>
    </location>
</feature>
<evidence type="ECO:0000256" key="1">
    <source>
        <dbReference type="ARBA" id="ARBA00022737"/>
    </source>
</evidence>